<feature type="transmembrane region" description="Helical" evidence="1">
    <location>
        <begin position="437"/>
        <end position="454"/>
    </location>
</feature>
<gene>
    <name evidence="2" type="ORF">F130042H8_06920</name>
</gene>
<organism evidence="2 3">
    <name type="scientific">Enterocloster alcoholdehydrogenati</name>
    <dbReference type="NCBI Taxonomy" id="2547410"/>
    <lineage>
        <taxon>Bacteria</taxon>
        <taxon>Bacillati</taxon>
        <taxon>Bacillota</taxon>
        <taxon>Clostridia</taxon>
        <taxon>Lachnospirales</taxon>
        <taxon>Lachnospiraceae</taxon>
        <taxon>Enterocloster</taxon>
    </lineage>
</organism>
<feature type="transmembrane region" description="Helical" evidence="1">
    <location>
        <begin position="615"/>
        <end position="634"/>
    </location>
</feature>
<protein>
    <submittedName>
        <fullName evidence="2">Uncharacterized protein</fullName>
    </submittedName>
</protein>
<evidence type="ECO:0000313" key="2">
    <source>
        <dbReference type="EMBL" id="GAA6267632.1"/>
    </source>
</evidence>
<feature type="transmembrane region" description="Helical" evidence="1">
    <location>
        <begin position="138"/>
        <end position="158"/>
    </location>
</feature>
<evidence type="ECO:0000256" key="1">
    <source>
        <dbReference type="SAM" id="Phobius"/>
    </source>
</evidence>
<comment type="caution">
    <text evidence="2">The sequence shown here is derived from an EMBL/GenBank/DDBJ whole genome shotgun (WGS) entry which is preliminary data.</text>
</comment>
<proteinExistence type="predicted"/>
<accession>A0ABQ0AUD8</accession>
<feature type="transmembrane region" description="Helical" evidence="1">
    <location>
        <begin position="334"/>
        <end position="353"/>
    </location>
</feature>
<feature type="transmembrane region" description="Helical" evidence="1">
    <location>
        <begin position="583"/>
        <end position="603"/>
    </location>
</feature>
<dbReference type="RefSeq" id="WP_176254166.1">
    <property type="nucleotide sequence ID" value="NZ_BAABXL010000001.1"/>
</dbReference>
<evidence type="ECO:0000313" key="3">
    <source>
        <dbReference type="Proteomes" id="UP001600894"/>
    </source>
</evidence>
<dbReference type="Proteomes" id="UP001600894">
    <property type="component" value="Unassembled WGS sequence"/>
</dbReference>
<keyword evidence="1" id="KW-0472">Membrane</keyword>
<feature type="transmembrane region" description="Helical" evidence="1">
    <location>
        <begin position="521"/>
        <end position="544"/>
    </location>
</feature>
<reference evidence="2 3" key="1">
    <citation type="submission" date="2024-04" db="EMBL/GenBank/DDBJ databases">
        <title>Defined microbial consortia suppress multidrug-resistant proinflammatory Enterobacteriaceae via ecological control.</title>
        <authorList>
            <person name="Furuichi M."/>
            <person name="Kawaguchi T."/>
            <person name="Pust M."/>
            <person name="Yasuma K."/>
            <person name="Plichta D."/>
            <person name="Hasegawa N."/>
            <person name="Ohya T."/>
            <person name="Bhattarai S."/>
            <person name="Sasajima S."/>
            <person name="Aoto Y."/>
            <person name="Tuganbaev T."/>
            <person name="Yaginuma M."/>
            <person name="Ueda M."/>
            <person name="Okahashi N."/>
            <person name="Amafuji K."/>
            <person name="Kiridooshi Y."/>
            <person name="Sugita K."/>
            <person name="Strazar M."/>
            <person name="Skelly A."/>
            <person name="Suda W."/>
            <person name="Hattori M."/>
            <person name="Nakamoto N."/>
            <person name="Caballero S."/>
            <person name="Norman J."/>
            <person name="Olle B."/>
            <person name="Tanoue T."/>
            <person name="Arita M."/>
            <person name="Bucci V."/>
            <person name="Atarashi K."/>
            <person name="Xavier R."/>
            <person name="Honda K."/>
        </authorList>
    </citation>
    <scope>NUCLEOTIDE SEQUENCE [LARGE SCALE GENOMIC DNA]</scope>
    <source>
        <strain evidence="3">f13</strain>
    </source>
</reference>
<feature type="transmembrane region" description="Helical" evidence="1">
    <location>
        <begin position="49"/>
        <end position="67"/>
    </location>
</feature>
<keyword evidence="3" id="KW-1185">Reference proteome</keyword>
<sequence length="804" mass="88084">MCGSKKRRTILSLALFWALGLLILGTGFEETVMKGPLREVLKKEETKTMLVQVLAVFLWNLGWLSLVRRRKAQIAGTAVGVLGFAWCHQMLVPAAVSGAWLLTLIGAGDRINHLMLGNRTGKNYTSIGRSILFYPERIALGLVTGSAFWMAVVCGVSLTGHGGIGLWRILALALGFLTAAVWLMKGRFLAAGENAAGAGASVQGVPRRDNTVPGSVRGRFAETFLPDNFLQALLTAFILTMILIQAGRLNIELDYDSLHYGLRSPFVLDNGKGIYENLGMINLVYSYSKGAEVLNLPLSGTATYGFVLTFSFWTTVGTVLLAGHMGKRSGGKNTALWTAAVCAAIPGIMNMAVSAKSDSITLLYQVIIYDFLCLAAETSEEKGEKETPWLLMAVAAYLVTLVFKPTALVFSTGLGAAGLLSLLLWKKLRIGNKRGFLLWIFPLMATAGLWYRTWRIVGVPVTSIFAGMCEKIGFEVKYPFSFANVIGNPWALSAGEKLARLAERLKGILLAPVGEDMEHVIIAWGTGLVTALLLLWCVSLCLRVKGKGTSGTARDLFDGLLMAILLAGSVLSIYTLTQVDGNYFMLVYAVLAISAVRMAGDWLDIGRGIKTPGRIFRAGLCLLAVPFFLFSAMITCTTSWAGTPGFTPVKWTGKGYYDHRAERSQRRIRRGYENLACGVKSTDRVLAFGFHPEILDLDCSVQSYYDVTGSGGNVYLVKKLAYFEEFLEYAGIDYFFVQAGYLAEQPRALEIIEDMIEEGTLTDLTFEWGNMRARVALDQKTEELQTAQAEIFRKNYCMSENGFR</sequence>
<dbReference type="EMBL" id="BAABXL010000001">
    <property type="protein sequence ID" value="GAA6267632.1"/>
    <property type="molecule type" value="Genomic_DNA"/>
</dbReference>
<keyword evidence="1" id="KW-1133">Transmembrane helix</keyword>
<feature type="transmembrane region" description="Helical" evidence="1">
    <location>
        <begin position="409"/>
        <end position="425"/>
    </location>
</feature>
<feature type="transmembrane region" description="Helical" evidence="1">
    <location>
        <begin position="556"/>
        <end position="577"/>
    </location>
</feature>
<feature type="transmembrane region" description="Helical" evidence="1">
    <location>
        <begin position="302"/>
        <end position="322"/>
    </location>
</feature>
<keyword evidence="1" id="KW-0812">Transmembrane</keyword>
<feature type="transmembrane region" description="Helical" evidence="1">
    <location>
        <begin position="229"/>
        <end position="247"/>
    </location>
</feature>
<name>A0ABQ0AUD8_9FIRM</name>
<feature type="transmembrane region" description="Helical" evidence="1">
    <location>
        <begin position="164"/>
        <end position="184"/>
    </location>
</feature>